<accession>A0A4Y8WK38</accession>
<sequence>MGVKHWKMTLGVVGFLFAGLLGCSEEKAERLLNKETYSFIGIYENQHNGDLLKFSDAEITVTKERGETYTKPFEVDGDNLIIQMRNNSKEKRDDIVMRIHGDNELLTCSVCAKYQLSSTWVKRFD</sequence>
<name>A0A4Y8WK38_9VIBR</name>
<keyword evidence="2" id="KW-1185">Reference proteome</keyword>
<reference evidence="1 2" key="1">
    <citation type="submission" date="2019-01" db="EMBL/GenBank/DDBJ databases">
        <title>Vibrio BEI176 sp. nov, a marine bacterium isolated from China: eastern marignal seas.</title>
        <authorList>
            <person name="Li B."/>
        </authorList>
    </citation>
    <scope>NUCLEOTIDE SEQUENCE [LARGE SCALE GENOMIC DNA]</scope>
    <source>
        <strain evidence="1 2">BEI176</strain>
    </source>
</reference>
<dbReference type="Proteomes" id="UP000297753">
    <property type="component" value="Unassembled WGS sequence"/>
</dbReference>
<organism evidence="1 2">
    <name type="scientific">Vibrio ouci</name>
    <dbReference type="NCBI Taxonomy" id="2499078"/>
    <lineage>
        <taxon>Bacteria</taxon>
        <taxon>Pseudomonadati</taxon>
        <taxon>Pseudomonadota</taxon>
        <taxon>Gammaproteobacteria</taxon>
        <taxon>Vibrionales</taxon>
        <taxon>Vibrionaceae</taxon>
        <taxon>Vibrio</taxon>
    </lineage>
</organism>
<evidence type="ECO:0008006" key="3">
    <source>
        <dbReference type="Google" id="ProtNLM"/>
    </source>
</evidence>
<dbReference type="OrthoDB" id="5900690at2"/>
<dbReference type="EMBL" id="SATR01000002">
    <property type="protein sequence ID" value="TFH93184.1"/>
    <property type="molecule type" value="Genomic_DNA"/>
</dbReference>
<evidence type="ECO:0000313" key="1">
    <source>
        <dbReference type="EMBL" id="TFH93184.1"/>
    </source>
</evidence>
<comment type="caution">
    <text evidence="1">The sequence shown here is derived from an EMBL/GenBank/DDBJ whole genome shotgun (WGS) entry which is preliminary data.</text>
</comment>
<proteinExistence type="predicted"/>
<dbReference type="AlphaFoldDB" id="A0A4Y8WK38"/>
<evidence type="ECO:0000313" key="2">
    <source>
        <dbReference type="Proteomes" id="UP000297753"/>
    </source>
</evidence>
<gene>
    <name evidence="1" type="ORF">ELS82_01890</name>
</gene>
<protein>
    <recommendedName>
        <fullName evidence="3">Lipoprotein</fullName>
    </recommendedName>
</protein>
<dbReference type="PROSITE" id="PS51257">
    <property type="entry name" value="PROKAR_LIPOPROTEIN"/>
    <property type="match status" value="1"/>
</dbReference>
<dbReference type="RefSeq" id="WP_134833969.1">
    <property type="nucleotide sequence ID" value="NZ_SATR01000002.1"/>
</dbReference>